<comment type="caution">
    <text evidence="6">The sequence shown here is derived from an EMBL/GenBank/DDBJ whole genome shotgun (WGS) entry which is preliminary data.</text>
</comment>
<protein>
    <recommendedName>
        <fullName evidence="2">inositol-phosphate phosphatase</fullName>
        <ecNumber evidence="2">3.1.3.25</ecNumber>
    </recommendedName>
</protein>
<dbReference type="EC" id="3.1.3.25" evidence="2"/>
<sequence length="270" mass="28193">MEPARLAELVATATGILDDAVAPFIAGHQADAAVRKKGNDFATEIDLAIERQVVAALTSATGIGVHGEEFGGEPIDSELVWVLDPIDGTFNYAAGSPMAAILLGLLWRGTPVAGLTWLPFMGQRYVATVDGPVRDGDTVLPPLAPTTLAESIIGIQTFNIDSKGRFPGRWRNAVLSGLTRECSRVRMHGATGLDLAYVGAGILGGAISFGHHIWDHAAGVALVRAAGGIVTDLAGEPWTADSKSALAAAPGVHERMLEIVKSVGIPEDYL</sequence>
<evidence type="ECO:0000313" key="6">
    <source>
        <dbReference type="EMBL" id="OBJ41184.1"/>
    </source>
</evidence>
<dbReference type="InterPro" id="IPR020550">
    <property type="entry name" value="Inositol_monophosphatase_CS"/>
</dbReference>
<dbReference type="AlphaFoldDB" id="A0A1A3H0Q0"/>
<comment type="cofactor">
    <cofactor evidence="5">
        <name>Mg(2+)</name>
        <dbReference type="ChEBI" id="CHEBI:18420"/>
    </cofactor>
</comment>
<dbReference type="GO" id="GO:0008934">
    <property type="term" value="F:inositol monophosphate 1-phosphatase activity"/>
    <property type="evidence" value="ECO:0007669"/>
    <property type="project" value="TreeGrafter"/>
</dbReference>
<feature type="binding site" evidence="5">
    <location>
        <position position="84"/>
    </location>
    <ligand>
        <name>Mg(2+)</name>
        <dbReference type="ChEBI" id="CHEBI:18420"/>
        <label>1</label>
        <note>catalytic</note>
    </ligand>
</feature>
<reference evidence="6 7" key="1">
    <citation type="submission" date="2016-06" db="EMBL/GenBank/DDBJ databases">
        <authorList>
            <person name="Kjaerup R.B."/>
            <person name="Dalgaard T.S."/>
            <person name="Juul-Madsen H.R."/>
        </authorList>
    </citation>
    <scope>NUCLEOTIDE SEQUENCE [LARGE SCALE GENOMIC DNA]</scope>
    <source>
        <strain evidence="6 7">1127319.6</strain>
    </source>
</reference>
<dbReference type="GO" id="GO:0007165">
    <property type="term" value="P:signal transduction"/>
    <property type="evidence" value="ECO:0007669"/>
    <property type="project" value="TreeGrafter"/>
</dbReference>
<evidence type="ECO:0000256" key="4">
    <source>
        <dbReference type="ARBA" id="ARBA00022842"/>
    </source>
</evidence>
<dbReference type="PRINTS" id="PR00377">
    <property type="entry name" value="IMPHPHTASES"/>
</dbReference>
<dbReference type="GO" id="GO:0046872">
    <property type="term" value="F:metal ion binding"/>
    <property type="evidence" value="ECO:0007669"/>
    <property type="project" value="UniProtKB-KW"/>
</dbReference>
<comment type="catalytic activity">
    <reaction evidence="1">
        <text>a myo-inositol phosphate + H2O = myo-inositol + phosphate</text>
        <dbReference type="Rhea" id="RHEA:24056"/>
        <dbReference type="ChEBI" id="CHEBI:15377"/>
        <dbReference type="ChEBI" id="CHEBI:17268"/>
        <dbReference type="ChEBI" id="CHEBI:43474"/>
        <dbReference type="ChEBI" id="CHEBI:84139"/>
        <dbReference type="EC" id="3.1.3.25"/>
    </reaction>
</comment>
<dbReference type="GO" id="GO:0006020">
    <property type="term" value="P:inositol metabolic process"/>
    <property type="evidence" value="ECO:0007669"/>
    <property type="project" value="TreeGrafter"/>
</dbReference>
<dbReference type="RefSeq" id="WP_064981749.1">
    <property type="nucleotide sequence ID" value="NZ_LZLC01000138.1"/>
</dbReference>
<feature type="binding site" evidence="5">
    <location>
        <position position="215"/>
    </location>
    <ligand>
        <name>Mg(2+)</name>
        <dbReference type="ChEBI" id="CHEBI:18420"/>
        <label>1</label>
        <note>catalytic</note>
    </ligand>
</feature>
<dbReference type="CDD" id="cd01637">
    <property type="entry name" value="IMPase_like"/>
    <property type="match status" value="1"/>
</dbReference>
<dbReference type="Gene3D" id="3.40.190.80">
    <property type="match status" value="1"/>
</dbReference>
<dbReference type="InterPro" id="IPR000760">
    <property type="entry name" value="Inositol_monophosphatase-like"/>
</dbReference>
<dbReference type="EMBL" id="LZLC01000138">
    <property type="protein sequence ID" value="OBJ41184.1"/>
    <property type="molecule type" value="Genomic_DNA"/>
</dbReference>
<evidence type="ECO:0000256" key="5">
    <source>
        <dbReference type="PIRSR" id="PIRSR600760-2"/>
    </source>
</evidence>
<evidence type="ECO:0000256" key="1">
    <source>
        <dbReference type="ARBA" id="ARBA00001033"/>
    </source>
</evidence>
<dbReference type="PROSITE" id="PS00630">
    <property type="entry name" value="IMP_2"/>
    <property type="match status" value="1"/>
</dbReference>
<keyword evidence="3 5" id="KW-0479">Metal-binding</keyword>
<dbReference type="GO" id="GO:0046854">
    <property type="term" value="P:phosphatidylinositol phosphate biosynthetic process"/>
    <property type="evidence" value="ECO:0007669"/>
    <property type="project" value="InterPro"/>
</dbReference>
<proteinExistence type="predicted"/>
<gene>
    <name evidence="6" type="ORF">A5630_23425</name>
</gene>
<dbReference type="PANTHER" id="PTHR20854:SF4">
    <property type="entry name" value="INOSITOL-1-MONOPHOSPHATASE-RELATED"/>
    <property type="match status" value="1"/>
</dbReference>
<evidence type="ECO:0000256" key="3">
    <source>
        <dbReference type="ARBA" id="ARBA00022723"/>
    </source>
</evidence>
<dbReference type="PANTHER" id="PTHR20854">
    <property type="entry name" value="INOSITOL MONOPHOSPHATASE"/>
    <property type="match status" value="1"/>
</dbReference>
<evidence type="ECO:0000313" key="7">
    <source>
        <dbReference type="Proteomes" id="UP000093898"/>
    </source>
</evidence>
<dbReference type="Gene3D" id="3.30.540.10">
    <property type="entry name" value="Fructose-1,6-Bisphosphatase, subunit A, domain 1"/>
    <property type="match status" value="1"/>
</dbReference>
<feature type="binding site" evidence="5">
    <location>
        <position position="87"/>
    </location>
    <ligand>
        <name>Mg(2+)</name>
        <dbReference type="ChEBI" id="CHEBI:18420"/>
        <label>1</label>
        <note>catalytic</note>
    </ligand>
</feature>
<feature type="binding site" evidence="5">
    <location>
        <position position="86"/>
    </location>
    <ligand>
        <name>Mg(2+)</name>
        <dbReference type="ChEBI" id="CHEBI:18420"/>
        <label>1</label>
        <note>catalytic</note>
    </ligand>
</feature>
<accession>A0A1A3H0Q0</accession>
<evidence type="ECO:0000256" key="2">
    <source>
        <dbReference type="ARBA" id="ARBA00013106"/>
    </source>
</evidence>
<dbReference type="SUPFAM" id="SSF56655">
    <property type="entry name" value="Carbohydrate phosphatase"/>
    <property type="match status" value="1"/>
</dbReference>
<dbReference type="STRING" id="56689.GCA_001291445_05548"/>
<feature type="binding site" evidence="5">
    <location>
        <position position="68"/>
    </location>
    <ligand>
        <name>Mg(2+)</name>
        <dbReference type="ChEBI" id="CHEBI:18420"/>
        <label>1</label>
        <note>catalytic</note>
    </ligand>
</feature>
<organism evidence="6 7">
    <name type="scientific">Mycolicibacterium mucogenicum</name>
    <name type="common">Mycobacterium mucogenicum</name>
    <dbReference type="NCBI Taxonomy" id="56689"/>
    <lineage>
        <taxon>Bacteria</taxon>
        <taxon>Bacillati</taxon>
        <taxon>Actinomycetota</taxon>
        <taxon>Actinomycetes</taxon>
        <taxon>Mycobacteriales</taxon>
        <taxon>Mycobacteriaceae</taxon>
        <taxon>Mycolicibacterium</taxon>
    </lineage>
</organism>
<keyword evidence="4 5" id="KW-0460">Magnesium</keyword>
<dbReference type="Proteomes" id="UP000093898">
    <property type="component" value="Unassembled WGS sequence"/>
</dbReference>
<name>A0A1A3H0Q0_MYCMU</name>
<dbReference type="Pfam" id="PF00459">
    <property type="entry name" value="Inositol_P"/>
    <property type="match status" value="1"/>
</dbReference>
<dbReference type="OrthoDB" id="9772456at2"/>